<dbReference type="Proteomes" id="UP000015103">
    <property type="component" value="Unassembled WGS sequence"/>
</dbReference>
<name>G0Z066_RHOPR</name>
<proteinExistence type="inferred from homology"/>
<keyword evidence="6" id="KW-0539">Nucleus</keyword>
<keyword evidence="4" id="KW-0238">DNA-binding</keyword>
<dbReference type="Gene3D" id="1.20.5.170">
    <property type="match status" value="1"/>
</dbReference>
<dbReference type="Pfam" id="PF07716">
    <property type="entry name" value="bZIP_2"/>
    <property type="match status" value="1"/>
</dbReference>
<dbReference type="EnsemblMetazoa" id="RPRC001027-RA">
    <property type="protein sequence ID" value="RPRC001027-PA"/>
    <property type="gene ID" value="RPRC001027"/>
</dbReference>
<evidence type="ECO:0000256" key="5">
    <source>
        <dbReference type="ARBA" id="ARBA00023163"/>
    </source>
</evidence>
<evidence type="ECO:0000313" key="11">
    <source>
        <dbReference type="Proteomes" id="UP000015103"/>
    </source>
</evidence>
<evidence type="ECO:0000256" key="3">
    <source>
        <dbReference type="ARBA" id="ARBA00023015"/>
    </source>
</evidence>
<keyword evidence="3" id="KW-0805">Transcription regulation</keyword>
<dbReference type="EMBL" id="HQ853222">
    <property type="protein sequence ID" value="AEK35319.1"/>
    <property type="molecule type" value="Genomic_DNA"/>
</dbReference>
<dbReference type="PROSITE" id="PS50217">
    <property type="entry name" value="BZIP"/>
    <property type="match status" value="1"/>
</dbReference>
<protein>
    <submittedName>
        <fullName evidence="9 10">Giant</fullName>
    </submittedName>
</protein>
<evidence type="ECO:0000313" key="10">
    <source>
        <dbReference type="EnsemblMetazoa" id="RPRC001027-PA"/>
    </source>
</evidence>
<dbReference type="FunFam" id="1.20.5.170:FF:000025">
    <property type="entry name" value="nuclear factor interleukin-3-regulated protein-like"/>
    <property type="match status" value="1"/>
</dbReference>
<dbReference type="GO" id="GO:0000978">
    <property type="term" value="F:RNA polymerase II cis-regulatory region sequence-specific DNA binding"/>
    <property type="evidence" value="ECO:0007669"/>
    <property type="project" value="TreeGrafter"/>
</dbReference>
<reference evidence="9" key="1">
    <citation type="journal article" date="2011" name="Dev. Biol.">
        <title>The gap gene giant of Rhodnius prolixus is maternally expressed and required for proper head and abdomen formation.</title>
        <authorList>
            <person name="Lavore A."/>
            <person name="Pagola L."/>
            <person name="Esponda-Behrens N."/>
            <person name="Rivera-Pomar R."/>
        </authorList>
    </citation>
    <scope>NUCLEOTIDE SEQUENCE</scope>
</reference>
<dbReference type="AlphaFoldDB" id="G0Z066"/>
<dbReference type="CDD" id="cd14695">
    <property type="entry name" value="bZIP_HLF"/>
    <property type="match status" value="1"/>
</dbReference>
<dbReference type="STRING" id="13249.G0Z066"/>
<sequence length="248" mass="27883">MLGLMPERHHEPIDYTTGFTGVLDLRTTSSSVRSTTQESEEDCSRSWCSSSPIREEMESSPPSPPIALVSPTLAITQRVLQAANTPQGTRPFKAYPKDPVFLADGQNEAYLQFRQQMLSQVRNQKSISVNHNNNNIHQGQPPLKKRAPSPQHPTSSGADSADDKDAAYWERRRKNNEAAKRSRDARRAKEDEIAIRAAFLEQENLKLKYQIAALTDETAKLRCMLYKTEPIKHSAFTPLHLDTQSIGI</sequence>
<evidence type="ECO:0000256" key="1">
    <source>
        <dbReference type="ARBA" id="ARBA00004123"/>
    </source>
</evidence>
<dbReference type="InterPro" id="IPR004827">
    <property type="entry name" value="bZIP"/>
</dbReference>
<dbReference type="InParanoid" id="G0Z066"/>
<dbReference type="HOGENOM" id="CLU_1121296_0_0_1"/>
<comment type="similarity">
    <text evidence="2">Belongs to the bZIP family. NFIL3 subfamily.</text>
</comment>
<accession>G0Z066</accession>
<dbReference type="eggNOG" id="KOG3119">
    <property type="taxonomic scope" value="Eukaryota"/>
</dbReference>
<keyword evidence="11" id="KW-1185">Reference proteome</keyword>
<feature type="domain" description="BZIP" evidence="8">
    <location>
        <begin position="165"/>
        <end position="228"/>
    </location>
</feature>
<gene>
    <name evidence="9" type="primary">gt</name>
</gene>
<dbReference type="PANTHER" id="PTHR11988:SF56">
    <property type="entry name" value="TRANSCRIPTION FACTOR CES-2"/>
    <property type="match status" value="1"/>
</dbReference>
<evidence type="ECO:0000259" key="8">
    <source>
        <dbReference type="PROSITE" id="PS50217"/>
    </source>
</evidence>
<reference evidence="11" key="3">
    <citation type="submission" date="2015-04" db="EMBL/GenBank/DDBJ databases">
        <authorList>
            <person name="Wilson R.K."/>
            <person name="Warren W."/>
            <person name="Dotson E."/>
            <person name="Oliveira P.L."/>
        </authorList>
    </citation>
    <scope>NUCLEOTIDE SEQUENCE</scope>
</reference>
<dbReference type="InterPro" id="IPR040223">
    <property type="entry name" value="PAR_bZIP"/>
</dbReference>
<dbReference type="SUPFAM" id="SSF57959">
    <property type="entry name" value="Leucine zipper domain"/>
    <property type="match status" value="1"/>
</dbReference>
<organism evidence="9">
    <name type="scientific">Rhodnius prolixus</name>
    <name type="common">Triatomid bug</name>
    <dbReference type="NCBI Taxonomy" id="13249"/>
    <lineage>
        <taxon>Eukaryota</taxon>
        <taxon>Metazoa</taxon>
        <taxon>Ecdysozoa</taxon>
        <taxon>Arthropoda</taxon>
        <taxon>Hexapoda</taxon>
        <taxon>Insecta</taxon>
        <taxon>Pterygota</taxon>
        <taxon>Neoptera</taxon>
        <taxon>Paraneoptera</taxon>
        <taxon>Hemiptera</taxon>
        <taxon>Heteroptera</taxon>
        <taxon>Panheteroptera</taxon>
        <taxon>Cimicomorpha</taxon>
        <taxon>Reduviidae</taxon>
        <taxon>Triatominae</taxon>
        <taxon>Rhodnius</taxon>
    </lineage>
</organism>
<reference evidence="9" key="2">
    <citation type="submission" date="2011-01" db="EMBL/GenBank/DDBJ databases">
        <authorList>
            <person name="Lavore A.E."/>
            <person name="Rivera-Pomar R.V."/>
        </authorList>
    </citation>
    <scope>NUCLEOTIDE SEQUENCE</scope>
</reference>
<feature type="region of interest" description="Disordered" evidence="7">
    <location>
        <begin position="130"/>
        <end position="164"/>
    </location>
</feature>
<dbReference type="GO" id="GO:0000981">
    <property type="term" value="F:DNA-binding transcription factor activity, RNA polymerase II-specific"/>
    <property type="evidence" value="ECO:0007669"/>
    <property type="project" value="TreeGrafter"/>
</dbReference>
<comment type="subcellular location">
    <subcellularLocation>
        <location evidence="1">Nucleus</location>
    </subcellularLocation>
</comment>
<evidence type="ECO:0000256" key="4">
    <source>
        <dbReference type="ARBA" id="ARBA00023125"/>
    </source>
</evidence>
<dbReference type="OMA" id="DKDAAYW"/>
<dbReference type="SMART" id="SM00338">
    <property type="entry name" value="BRLZ"/>
    <property type="match status" value="1"/>
</dbReference>
<evidence type="ECO:0000256" key="6">
    <source>
        <dbReference type="ARBA" id="ARBA00023242"/>
    </source>
</evidence>
<dbReference type="EMBL" id="ACPB03018756">
    <property type="status" value="NOT_ANNOTATED_CDS"/>
    <property type="molecule type" value="Genomic_DNA"/>
</dbReference>
<dbReference type="VEuPathDB" id="VectorBase:RPRC001027"/>
<evidence type="ECO:0000256" key="2">
    <source>
        <dbReference type="ARBA" id="ARBA00006079"/>
    </source>
</evidence>
<dbReference type="InterPro" id="IPR046347">
    <property type="entry name" value="bZIP_sf"/>
</dbReference>
<dbReference type="GO" id="GO:0005634">
    <property type="term" value="C:nucleus"/>
    <property type="evidence" value="ECO:0007669"/>
    <property type="project" value="UniProtKB-SubCell"/>
</dbReference>
<evidence type="ECO:0000313" key="9">
    <source>
        <dbReference type="EMBL" id="AEK35319.1"/>
    </source>
</evidence>
<dbReference type="PANTHER" id="PTHR11988">
    <property type="entry name" value="THYROTROPH EMBRYONIC FACTOR RELATED"/>
    <property type="match status" value="1"/>
</dbReference>
<evidence type="ECO:0000256" key="7">
    <source>
        <dbReference type="SAM" id="MobiDB-lite"/>
    </source>
</evidence>
<keyword evidence="5" id="KW-0804">Transcription</keyword>
<reference evidence="10" key="4">
    <citation type="submission" date="2015-05" db="UniProtKB">
        <authorList>
            <consortium name="EnsemblMetazoa"/>
        </authorList>
    </citation>
    <scope>IDENTIFICATION</scope>
</reference>